<keyword evidence="2" id="KW-1185">Reference proteome</keyword>
<accession>A0A918VLM3</accession>
<name>A0A918VLM3_9HYPH</name>
<dbReference type="AlphaFoldDB" id="A0A918VLM3"/>
<dbReference type="EMBL" id="BMZE01000001">
    <property type="protein sequence ID" value="GHA11286.1"/>
    <property type="molecule type" value="Genomic_DNA"/>
</dbReference>
<gene>
    <name evidence="1" type="ORF">GCM10007989_01990</name>
</gene>
<evidence type="ECO:0000313" key="2">
    <source>
        <dbReference type="Proteomes" id="UP000646579"/>
    </source>
</evidence>
<evidence type="ECO:0000313" key="1">
    <source>
        <dbReference type="EMBL" id="GHA11286.1"/>
    </source>
</evidence>
<comment type="caution">
    <text evidence="1">The sequence shown here is derived from an EMBL/GenBank/DDBJ whole genome shotgun (WGS) entry which is preliminary data.</text>
</comment>
<sequence length="72" mass="7758">MAMKDGSDVSELLKLGYGTAGIRLADPNDIAKGFLADPCVAMLVLVSVDQIPVYRYGASGQVSIPRNRQYKL</sequence>
<organism evidence="1 2">
    <name type="scientific">Devosia pacifica</name>
    <dbReference type="NCBI Taxonomy" id="1335967"/>
    <lineage>
        <taxon>Bacteria</taxon>
        <taxon>Pseudomonadati</taxon>
        <taxon>Pseudomonadota</taxon>
        <taxon>Alphaproteobacteria</taxon>
        <taxon>Hyphomicrobiales</taxon>
        <taxon>Devosiaceae</taxon>
        <taxon>Devosia</taxon>
    </lineage>
</organism>
<dbReference type="Proteomes" id="UP000646579">
    <property type="component" value="Unassembled WGS sequence"/>
</dbReference>
<protein>
    <submittedName>
        <fullName evidence="1">Uncharacterized protein</fullName>
    </submittedName>
</protein>
<reference evidence="1" key="2">
    <citation type="submission" date="2020-09" db="EMBL/GenBank/DDBJ databases">
        <authorList>
            <person name="Sun Q."/>
            <person name="Kim S."/>
        </authorList>
    </citation>
    <scope>NUCLEOTIDE SEQUENCE</scope>
    <source>
        <strain evidence="1">KCTC 32437</strain>
    </source>
</reference>
<proteinExistence type="predicted"/>
<reference evidence="1" key="1">
    <citation type="journal article" date="2014" name="Int. J. Syst. Evol. Microbiol.">
        <title>Complete genome sequence of Corynebacterium casei LMG S-19264T (=DSM 44701T), isolated from a smear-ripened cheese.</title>
        <authorList>
            <consortium name="US DOE Joint Genome Institute (JGI-PGF)"/>
            <person name="Walter F."/>
            <person name="Albersmeier A."/>
            <person name="Kalinowski J."/>
            <person name="Ruckert C."/>
        </authorList>
    </citation>
    <scope>NUCLEOTIDE SEQUENCE</scope>
    <source>
        <strain evidence="1">KCTC 32437</strain>
    </source>
</reference>